<reference evidence="8" key="1">
    <citation type="journal article" date="2011" name="Genome Biol.">
        <title>Comparative and functional genomics provide insights into the pathogenicity of dermatophytic fungi.</title>
        <authorList>
            <person name="Burmester A."/>
            <person name="Shelest E."/>
            <person name="Gloeckner G."/>
            <person name="Heddergott C."/>
            <person name="Schindler S."/>
            <person name="Staib P."/>
            <person name="Heidel A."/>
            <person name="Felder M."/>
            <person name="Petzold A."/>
            <person name="Szafranski K."/>
            <person name="Feuermann M."/>
            <person name="Pedruzzi I."/>
            <person name="Priebe S."/>
            <person name="Groth M."/>
            <person name="Winkler R."/>
            <person name="Li W."/>
            <person name="Kniemeyer O."/>
            <person name="Schroeckh V."/>
            <person name="Hertweck C."/>
            <person name="Hube B."/>
            <person name="White T.C."/>
            <person name="Platzer M."/>
            <person name="Guthke R."/>
            <person name="Heitman J."/>
            <person name="Woestemeyer J."/>
            <person name="Zipfel P.F."/>
            <person name="Monod M."/>
            <person name="Brakhage A.A."/>
        </authorList>
    </citation>
    <scope>NUCLEOTIDE SEQUENCE [LARGE SCALE GENOMIC DNA]</scope>
    <source>
        <strain evidence="8">HKI 0517</strain>
    </source>
</reference>
<evidence type="ECO:0000256" key="2">
    <source>
        <dbReference type="ARBA" id="ARBA00005543"/>
    </source>
</evidence>
<dbReference type="PANTHER" id="PTHR36091">
    <property type="entry name" value="ALTERED INHERITANCE OF MITOCHONDRIA PROTEIN 9, MITOCHONDRIAL"/>
    <property type="match status" value="1"/>
</dbReference>
<evidence type="ECO:0000256" key="6">
    <source>
        <dbReference type="ARBA" id="ARBA00031849"/>
    </source>
</evidence>
<comment type="similarity">
    <text evidence="2">Belongs to the AIM9 family.</text>
</comment>
<dbReference type="GO" id="GO:0005739">
    <property type="term" value="C:mitochondrion"/>
    <property type="evidence" value="ECO:0007669"/>
    <property type="project" value="UniProtKB-SubCell"/>
</dbReference>
<sequence>MKLINLVDVNLVEGLLQNSALLTRDYYQDDTKAAPKTAKEISLLSVPEACPHFMSSHEEVFQYNNGHFLVDEEYQYARRYVRFNINELCNLVTSVVTKSDSTVSKVTKIEKMEGGFHKALLMTLENGAEVVAKISCPNAGLPMLSTASEAAVLEFVPKVLAWSSDSKNLVGAEYIILEKAKGVQLTKVWGGLSESRRLDIIKNLVLIEQQLLSLQFPAYGNLYFRRSIPNLPHVPLDKEFDPSSQYCIGPAASLQWADGGRTPQCGSGPWMNLQEFGESLAKRSLCKGFPTVRAAGGQPPSYGTPSSHKSVLESAINILPKVSSHQNLVKTSTPVLLHPDLHMGNIFTTEEGKDTISITGIIDWHSISIAPKFLQARWPVFLEPLDGYTPGLTEKPEPLSRLEGMDAADRAVAKVTYEQNYLAKAYEVCTGAFNTHLHTALLVPSALKEIYIRCGETSVDGIFPLRSCLAELYKYWSDLRFMEPCPIHFTEVELSQYEEELAKYEEWNDLQVLVKRALDTDSEGWISPAFDWNEKKTQHEELYQMFAKKMLAENKTIDEIKKMWPFPISS</sequence>
<evidence type="ECO:0000256" key="3">
    <source>
        <dbReference type="ARBA" id="ARBA00016197"/>
    </source>
</evidence>
<dbReference type="PANTHER" id="PTHR36091:SF1">
    <property type="entry name" value="ALTERED INHERITANCE OF MITOCHONDRIA PROTEIN 9, MITOCHONDRIAL"/>
    <property type="match status" value="1"/>
</dbReference>
<dbReference type="Proteomes" id="UP000008383">
    <property type="component" value="Unassembled WGS sequence"/>
</dbReference>
<evidence type="ECO:0000313" key="8">
    <source>
        <dbReference type="Proteomes" id="UP000008383"/>
    </source>
</evidence>
<dbReference type="EMBL" id="ACYE01000150">
    <property type="protein sequence ID" value="EFE42316.1"/>
    <property type="molecule type" value="Genomic_DNA"/>
</dbReference>
<comment type="caution">
    <text evidence="7">The sequence shown here is derived from an EMBL/GenBank/DDBJ whole genome shotgun (WGS) entry which is preliminary data.</text>
</comment>
<dbReference type="AlphaFoldDB" id="D4D742"/>
<evidence type="ECO:0000313" key="7">
    <source>
        <dbReference type="EMBL" id="EFE42316.1"/>
    </source>
</evidence>
<keyword evidence="5" id="KW-0496">Mitochondrion</keyword>
<dbReference type="GeneID" id="9576960"/>
<name>D4D742_TRIVH</name>
<accession>D4D742</accession>
<dbReference type="OrthoDB" id="2831558at2759"/>
<dbReference type="InterPro" id="IPR011009">
    <property type="entry name" value="Kinase-like_dom_sf"/>
</dbReference>
<dbReference type="InterPro" id="IPR051035">
    <property type="entry name" value="Mito_inheritance_9"/>
</dbReference>
<dbReference type="RefSeq" id="XP_003022934.1">
    <property type="nucleotide sequence ID" value="XM_003022888.1"/>
</dbReference>
<comment type="subcellular location">
    <subcellularLocation>
        <location evidence="1">Mitochondrion</location>
    </subcellularLocation>
</comment>
<keyword evidence="8" id="KW-1185">Reference proteome</keyword>
<protein>
    <recommendedName>
        <fullName evidence="3">Altered inheritance of mitochondria protein 9, mitochondrial</fullName>
    </recommendedName>
    <alternativeName>
        <fullName evidence="6">Found in mitochondrial proteome protein 29</fullName>
    </alternativeName>
</protein>
<proteinExistence type="inferred from homology"/>
<keyword evidence="4" id="KW-0809">Transit peptide</keyword>
<organism evidence="7 8">
    <name type="scientific">Trichophyton verrucosum (strain HKI 0517)</name>
    <dbReference type="NCBI Taxonomy" id="663202"/>
    <lineage>
        <taxon>Eukaryota</taxon>
        <taxon>Fungi</taxon>
        <taxon>Dikarya</taxon>
        <taxon>Ascomycota</taxon>
        <taxon>Pezizomycotina</taxon>
        <taxon>Eurotiomycetes</taxon>
        <taxon>Eurotiomycetidae</taxon>
        <taxon>Onygenales</taxon>
        <taxon>Arthrodermataceae</taxon>
        <taxon>Trichophyton</taxon>
    </lineage>
</organism>
<dbReference type="SUPFAM" id="SSF56112">
    <property type="entry name" value="Protein kinase-like (PK-like)"/>
    <property type="match status" value="1"/>
</dbReference>
<evidence type="ECO:0000256" key="1">
    <source>
        <dbReference type="ARBA" id="ARBA00004173"/>
    </source>
</evidence>
<gene>
    <name evidence="7" type="ORF">TRV_02921</name>
</gene>
<evidence type="ECO:0000256" key="4">
    <source>
        <dbReference type="ARBA" id="ARBA00022946"/>
    </source>
</evidence>
<dbReference type="HOGENOM" id="CLU_019189_13_1_1"/>
<dbReference type="KEGG" id="tve:TRV_02921"/>
<evidence type="ECO:0000256" key="5">
    <source>
        <dbReference type="ARBA" id="ARBA00023128"/>
    </source>
</evidence>